<protein>
    <submittedName>
        <fullName evidence="2">Uncharacterized protein</fullName>
    </submittedName>
</protein>
<dbReference type="Proteomes" id="UP000191980">
    <property type="component" value="Unassembled WGS sequence"/>
</dbReference>
<comment type="caution">
    <text evidence="2">The sequence shown here is derived from an EMBL/GenBank/DDBJ whole genome shotgun (WGS) entry which is preliminary data.</text>
</comment>
<dbReference type="OrthoDB" id="5572492at2"/>
<evidence type="ECO:0000313" key="2">
    <source>
        <dbReference type="EMBL" id="OQK17393.1"/>
    </source>
</evidence>
<proteinExistence type="predicted"/>
<evidence type="ECO:0000313" key="3">
    <source>
        <dbReference type="Proteomes" id="UP000191980"/>
    </source>
</evidence>
<keyword evidence="3" id="KW-1185">Reference proteome</keyword>
<dbReference type="STRING" id="1420851.AU255_05800"/>
<accession>A0A1V8M7N6</accession>
<feature type="chain" id="PRO_5012506258" evidence="1">
    <location>
        <begin position="24"/>
        <end position="135"/>
    </location>
</feature>
<reference evidence="2 3" key="1">
    <citation type="submission" date="2015-12" db="EMBL/GenBank/DDBJ databases">
        <authorList>
            <person name="Shamseldin A."/>
            <person name="Moawad H."/>
            <person name="Abd El-Rahim W.M."/>
            <person name="Sadowsky M.J."/>
        </authorList>
    </citation>
    <scope>NUCLEOTIDE SEQUENCE [LARGE SCALE GENOMIC DNA]</scope>
    <source>
        <strain evidence="2 3">WF1</strain>
    </source>
</reference>
<gene>
    <name evidence="2" type="ORF">AU255_05800</name>
</gene>
<dbReference type="RefSeq" id="WP_080522002.1">
    <property type="nucleotide sequence ID" value="NZ_LPUF01000001.1"/>
</dbReference>
<organism evidence="2 3">
    <name type="scientific">Methyloprofundus sedimenti</name>
    <dbReference type="NCBI Taxonomy" id="1420851"/>
    <lineage>
        <taxon>Bacteria</taxon>
        <taxon>Pseudomonadati</taxon>
        <taxon>Pseudomonadota</taxon>
        <taxon>Gammaproteobacteria</taxon>
        <taxon>Methylococcales</taxon>
        <taxon>Methylococcaceae</taxon>
        <taxon>Methyloprofundus</taxon>
    </lineage>
</organism>
<sequence>MKKSILISTLSTVLCLISANVIAAGGHGDHGSSVNKSGKSACKNTKIKHVRPEHLASVSPKSEISFQVEGIEDPKYVEVTAKKIPVEMSVESKGGLLWFKGNLPDSLVDTAARIRVEVNYKKCPAEKGWLLKITD</sequence>
<name>A0A1V8M7N6_9GAMM</name>
<evidence type="ECO:0000256" key="1">
    <source>
        <dbReference type="SAM" id="SignalP"/>
    </source>
</evidence>
<feature type="signal peptide" evidence="1">
    <location>
        <begin position="1"/>
        <end position="23"/>
    </location>
</feature>
<dbReference type="EMBL" id="LPUF01000001">
    <property type="protein sequence ID" value="OQK17393.1"/>
    <property type="molecule type" value="Genomic_DNA"/>
</dbReference>
<keyword evidence="1" id="KW-0732">Signal</keyword>
<dbReference type="AlphaFoldDB" id="A0A1V8M7N6"/>